<feature type="transmembrane region" description="Helical" evidence="1">
    <location>
        <begin position="346"/>
        <end position="367"/>
    </location>
</feature>
<feature type="transmembrane region" description="Helical" evidence="1">
    <location>
        <begin position="89"/>
        <end position="106"/>
    </location>
</feature>
<gene>
    <name evidence="2" type="ORF">SDC9_95717</name>
</gene>
<feature type="transmembrane region" description="Helical" evidence="1">
    <location>
        <begin position="252"/>
        <end position="276"/>
    </location>
</feature>
<organism evidence="2">
    <name type="scientific">bioreactor metagenome</name>
    <dbReference type="NCBI Taxonomy" id="1076179"/>
    <lineage>
        <taxon>unclassified sequences</taxon>
        <taxon>metagenomes</taxon>
        <taxon>ecological metagenomes</taxon>
    </lineage>
</organism>
<sequence>MLAGFFFLSGLFFNPIDEIMQGSHILLSSPANLLTDYFYIANIGAAFWNAGFMVLKSIIILWLLKVPVNGGHLAAVFTIAGFSLFGKNLYNSIPIILGVYLFTLLMKVDFTKYVLPAMFGTALGPVVSEVSFNLGLVPWLGHFLGLSAGVFIGLILPSLAEHVKSFHKGLSLYNIGFAAGLIGMFMIAILRGFGIYIAPVTLVSSGNNTPLTFVLTLLFVAFFLLGWGWNGFRFSGFRELLRDRNLENRDYVFSYGLPTTLMNMAIMGVTGLAYVRLVQGELNGPVLGGIFTMAGFGAYGKHVRNVLPVMLGVFLAGMFSLHEVSSVGIVLAALFGTTLAPIAQVYGPIAGVVAGMIHVFLVVNIGVLHAGMNLYNNGFSGGFVAALLVPLLDTLLQYKKGLEAKGYLYRRIR</sequence>
<dbReference type="AlphaFoldDB" id="A0A645A742"/>
<name>A0A645A742_9ZZZZ</name>
<feature type="transmembrane region" description="Helical" evidence="1">
    <location>
        <begin position="37"/>
        <end position="55"/>
    </location>
</feature>
<keyword evidence="1" id="KW-0472">Membrane</keyword>
<accession>A0A645A742</accession>
<evidence type="ECO:0000313" key="2">
    <source>
        <dbReference type="EMBL" id="MPM48990.1"/>
    </source>
</evidence>
<feature type="transmembrane region" description="Helical" evidence="1">
    <location>
        <begin position="210"/>
        <end position="232"/>
    </location>
</feature>
<feature type="transmembrane region" description="Helical" evidence="1">
    <location>
        <begin position="311"/>
        <end position="334"/>
    </location>
</feature>
<keyword evidence="1" id="KW-1133">Transmembrane helix</keyword>
<proteinExistence type="predicted"/>
<evidence type="ECO:0008006" key="3">
    <source>
        <dbReference type="Google" id="ProtNLM"/>
    </source>
</evidence>
<dbReference type="EMBL" id="VSSQ01012337">
    <property type="protein sequence ID" value="MPM48990.1"/>
    <property type="molecule type" value="Genomic_DNA"/>
</dbReference>
<keyword evidence="1" id="KW-0812">Transmembrane</keyword>
<dbReference type="InterPro" id="IPR011470">
    <property type="entry name" value="DUF1576"/>
</dbReference>
<feature type="transmembrane region" description="Helical" evidence="1">
    <location>
        <begin position="172"/>
        <end position="198"/>
    </location>
</feature>
<comment type="caution">
    <text evidence="2">The sequence shown here is derived from an EMBL/GenBank/DDBJ whole genome shotgun (WGS) entry which is preliminary data.</text>
</comment>
<feature type="transmembrane region" description="Helical" evidence="1">
    <location>
        <begin position="374"/>
        <end position="392"/>
    </location>
</feature>
<feature type="transmembrane region" description="Helical" evidence="1">
    <location>
        <begin position="140"/>
        <end position="160"/>
    </location>
</feature>
<protein>
    <recommendedName>
        <fullName evidence="3">DUF1576 domain-containing protein</fullName>
    </recommendedName>
</protein>
<feature type="transmembrane region" description="Helical" evidence="1">
    <location>
        <begin position="282"/>
        <end position="299"/>
    </location>
</feature>
<evidence type="ECO:0000256" key="1">
    <source>
        <dbReference type="SAM" id="Phobius"/>
    </source>
</evidence>
<dbReference type="Pfam" id="PF07613">
    <property type="entry name" value="DUF1576"/>
    <property type="match status" value="2"/>
</dbReference>
<reference evidence="2" key="1">
    <citation type="submission" date="2019-08" db="EMBL/GenBank/DDBJ databases">
        <authorList>
            <person name="Kucharzyk K."/>
            <person name="Murdoch R.W."/>
            <person name="Higgins S."/>
            <person name="Loffler F."/>
        </authorList>
    </citation>
    <scope>NUCLEOTIDE SEQUENCE</scope>
</reference>